<dbReference type="GeneID" id="25979535"/>
<evidence type="ECO:0000313" key="3">
    <source>
        <dbReference type="EMBL" id="EFX01193.1"/>
    </source>
</evidence>
<keyword evidence="4" id="KW-1185">Reference proteome</keyword>
<dbReference type="Proteomes" id="UP000007796">
    <property type="component" value="Unassembled WGS sequence"/>
</dbReference>
<keyword evidence="3" id="KW-0808">Transferase</keyword>
<sequence length="338" mass="37498">MAEARYHLIRDFVFQDGTVLPSVSVAYRDSDPSGTRTKTALVVTHFRGRLPTVCTFSSGPLTALREHRVITVALFGNGESAGPSNTPGFPQATAEYRDCVRAQHDLLVALGVAELDVVIGFSMGGQTAYHWALMHPQMVRHIVVICSSARTSRHNHQFLEGPRAALENAADYVPMTQRQVDTPPCRRGLHAFGKAYSAWLASADWFDQELYRALGFDSLAAWDHVFTGANYDGWDPDDLLTQLGIWQRGDVTVLADPVDGRPPSLQDTLARIQTPVLLLPSRSDQYFRWEAAERESRWLPRATLQVIPSVWGHMAGIGANPVDAQFIDQQIMAFLAEK</sequence>
<accession>F0XMT5</accession>
<dbReference type="AlphaFoldDB" id="F0XMT5"/>
<evidence type="ECO:0000313" key="4">
    <source>
        <dbReference type="Proteomes" id="UP000007796"/>
    </source>
</evidence>
<dbReference type="InParanoid" id="F0XMT5"/>
<dbReference type="PANTHER" id="PTHR32268:SF15">
    <property type="entry name" value="HOMOSERINE ACETYLTRANSFERASE FAMILY PROTEIN (AFU_ORTHOLOGUE AFUA_1G15350)"/>
    <property type="match status" value="1"/>
</dbReference>
<dbReference type="EMBL" id="GL629794">
    <property type="protein sequence ID" value="EFX01193.1"/>
    <property type="molecule type" value="Genomic_DNA"/>
</dbReference>
<dbReference type="STRING" id="655863.F0XMT5"/>
<dbReference type="InterPro" id="IPR008220">
    <property type="entry name" value="HAT_MetX-like"/>
</dbReference>
<dbReference type="PANTHER" id="PTHR32268">
    <property type="entry name" value="HOMOSERINE O-ACETYLTRANSFERASE"/>
    <property type="match status" value="1"/>
</dbReference>
<evidence type="ECO:0000256" key="1">
    <source>
        <dbReference type="ARBA" id="ARBA00006886"/>
    </source>
</evidence>
<comment type="similarity">
    <text evidence="1">Belongs to the AB hydrolase superfamily. MetX family.</text>
</comment>
<feature type="domain" description="AB hydrolase-1" evidence="2">
    <location>
        <begin position="65"/>
        <end position="315"/>
    </location>
</feature>
<dbReference type="Gene3D" id="3.40.50.1820">
    <property type="entry name" value="alpha/beta hydrolase"/>
    <property type="match status" value="1"/>
</dbReference>
<gene>
    <name evidence="3" type="ORF">CMQ_6135</name>
</gene>
<dbReference type="InterPro" id="IPR029058">
    <property type="entry name" value="AB_hydrolase_fold"/>
</dbReference>
<evidence type="ECO:0000259" key="2">
    <source>
        <dbReference type="Pfam" id="PF00561"/>
    </source>
</evidence>
<organism evidence="4">
    <name type="scientific">Grosmannia clavigera (strain kw1407 / UAMH 11150)</name>
    <name type="common">Blue stain fungus</name>
    <name type="synonym">Graphiocladiella clavigera</name>
    <dbReference type="NCBI Taxonomy" id="655863"/>
    <lineage>
        <taxon>Eukaryota</taxon>
        <taxon>Fungi</taxon>
        <taxon>Dikarya</taxon>
        <taxon>Ascomycota</taxon>
        <taxon>Pezizomycotina</taxon>
        <taxon>Sordariomycetes</taxon>
        <taxon>Sordariomycetidae</taxon>
        <taxon>Ophiostomatales</taxon>
        <taxon>Ophiostomataceae</taxon>
        <taxon>Leptographium</taxon>
    </lineage>
</organism>
<dbReference type="SUPFAM" id="SSF53474">
    <property type="entry name" value="alpha/beta-Hydrolases"/>
    <property type="match status" value="1"/>
</dbReference>
<dbReference type="Pfam" id="PF00561">
    <property type="entry name" value="Abhydrolase_1"/>
    <property type="match status" value="1"/>
</dbReference>
<protein>
    <submittedName>
        <fullName evidence="3">Homoserine O-acetyltransferase</fullName>
    </submittedName>
</protein>
<dbReference type="HOGENOM" id="CLU_028760_2_0_1"/>
<dbReference type="eggNOG" id="ENOG502SKF6">
    <property type="taxonomic scope" value="Eukaryota"/>
</dbReference>
<dbReference type="RefSeq" id="XP_014170675.1">
    <property type="nucleotide sequence ID" value="XM_014315200.1"/>
</dbReference>
<reference evidence="3 4" key="1">
    <citation type="journal article" date="2011" name="Proc. Natl. Acad. Sci. U.S.A.">
        <title>Genome and transcriptome analyses of the mountain pine beetle-fungal symbiont Grosmannia clavigera, a lodgepole pine pathogen.</title>
        <authorList>
            <person name="DiGuistini S."/>
            <person name="Wang Y."/>
            <person name="Liao N.Y."/>
            <person name="Taylor G."/>
            <person name="Tanguay P."/>
            <person name="Feau N."/>
            <person name="Henrissat B."/>
            <person name="Chan S.K."/>
            <person name="Hesse-Orce U."/>
            <person name="Alamouti S.M."/>
            <person name="Tsui C.K.M."/>
            <person name="Docking R.T."/>
            <person name="Levasseur A."/>
            <person name="Haridas S."/>
            <person name="Robertson G."/>
            <person name="Birol I."/>
            <person name="Holt R.A."/>
            <person name="Marra M.A."/>
            <person name="Hamelin R.C."/>
            <person name="Hirst M."/>
            <person name="Jones S.J.M."/>
            <person name="Bohlmann J."/>
            <person name="Breuil C."/>
        </authorList>
    </citation>
    <scope>NUCLEOTIDE SEQUENCE [LARGE SCALE GENOMIC DNA]</scope>
    <source>
        <strain evidence="4">kw1407 / UAMH 11150</strain>
    </source>
</reference>
<name>F0XMT5_GROCL</name>
<dbReference type="GO" id="GO:0016747">
    <property type="term" value="F:acyltransferase activity, transferring groups other than amino-acyl groups"/>
    <property type="evidence" value="ECO:0007669"/>
    <property type="project" value="InterPro"/>
</dbReference>
<dbReference type="InterPro" id="IPR000073">
    <property type="entry name" value="AB_hydrolase_1"/>
</dbReference>
<dbReference type="OrthoDB" id="9972683at2759"/>
<proteinExistence type="inferred from homology"/>